<dbReference type="PANTHER" id="PTHR36182:SF1">
    <property type="entry name" value="PROTEIN, PUTATIVE (AFU_ORTHOLOGUE AFUA_6G10930)-RELATED"/>
    <property type="match status" value="1"/>
</dbReference>
<keyword evidence="5" id="KW-1185">Reference proteome</keyword>
<feature type="transmembrane region" description="Helical" evidence="2">
    <location>
        <begin position="599"/>
        <end position="616"/>
    </location>
</feature>
<dbReference type="Gene3D" id="2.70.50.70">
    <property type="match status" value="1"/>
</dbReference>
<dbReference type="RefSeq" id="XP_016233071.1">
    <property type="nucleotide sequence ID" value="XM_016382368.1"/>
</dbReference>
<dbReference type="EMBL" id="KN847497">
    <property type="protein sequence ID" value="KIW12855.1"/>
    <property type="molecule type" value="Genomic_DNA"/>
</dbReference>
<feature type="region of interest" description="Disordered" evidence="1">
    <location>
        <begin position="370"/>
        <end position="444"/>
    </location>
</feature>
<dbReference type="STRING" id="91928.A0A0D2B2L7"/>
<feature type="chain" id="PRO_5002249392" description="Chitin-binding type-4 domain-containing protein" evidence="3">
    <location>
        <begin position="25"/>
        <end position="730"/>
    </location>
</feature>
<organism evidence="4 5">
    <name type="scientific">Exophiala spinifera</name>
    <dbReference type="NCBI Taxonomy" id="91928"/>
    <lineage>
        <taxon>Eukaryota</taxon>
        <taxon>Fungi</taxon>
        <taxon>Dikarya</taxon>
        <taxon>Ascomycota</taxon>
        <taxon>Pezizomycotina</taxon>
        <taxon>Eurotiomycetes</taxon>
        <taxon>Chaetothyriomycetidae</taxon>
        <taxon>Chaetothyriales</taxon>
        <taxon>Herpotrichiellaceae</taxon>
        <taxon>Exophiala</taxon>
    </lineage>
</organism>
<dbReference type="VEuPathDB" id="FungiDB:PV08_08042"/>
<protein>
    <recommendedName>
        <fullName evidence="6">Chitin-binding type-4 domain-containing protein</fullName>
    </recommendedName>
</protein>
<dbReference type="PANTHER" id="PTHR36182">
    <property type="entry name" value="PROTEIN, PUTATIVE (AFU_ORTHOLOGUE AFUA_6G10930)-RELATED"/>
    <property type="match status" value="1"/>
</dbReference>
<keyword evidence="3" id="KW-0732">Signal</keyword>
<proteinExistence type="predicted"/>
<reference evidence="4 5" key="1">
    <citation type="submission" date="2015-01" db="EMBL/GenBank/DDBJ databases">
        <title>The Genome Sequence of Exophiala spinifera CBS89968.</title>
        <authorList>
            <consortium name="The Broad Institute Genomics Platform"/>
            <person name="Cuomo C."/>
            <person name="de Hoog S."/>
            <person name="Gorbushina A."/>
            <person name="Stielow B."/>
            <person name="Teixiera M."/>
            <person name="Abouelleil A."/>
            <person name="Chapman S.B."/>
            <person name="Priest M."/>
            <person name="Young S.K."/>
            <person name="Wortman J."/>
            <person name="Nusbaum C."/>
            <person name="Birren B."/>
        </authorList>
    </citation>
    <scope>NUCLEOTIDE SEQUENCE [LARGE SCALE GENOMIC DNA]</scope>
    <source>
        <strain evidence="4 5">CBS 89968</strain>
    </source>
</reference>
<dbReference type="Proteomes" id="UP000053328">
    <property type="component" value="Unassembled WGS sequence"/>
</dbReference>
<evidence type="ECO:0000256" key="3">
    <source>
        <dbReference type="SAM" id="SignalP"/>
    </source>
</evidence>
<evidence type="ECO:0000256" key="1">
    <source>
        <dbReference type="SAM" id="MobiDB-lite"/>
    </source>
</evidence>
<dbReference type="AlphaFoldDB" id="A0A0D2B2L7"/>
<name>A0A0D2B2L7_9EURO</name>
<sequence length="730" mass="79122">MAPSLGSTLVLSSLLTCLPLLTNAHMQMSWPYPLRSPLDPDVPYYDKDYSMTSPLLADGSDFSCKHYQFSDTYDQANVIKATYYAGNTYNMSIAGTAVHNGGSCQLSLSYDNGETFKVIKSMIGGCPITLTYDFTIPSFAPVSDSVLLSWSWFNLAGNREMYQNCARVRIASNPSQKYRRGLWTRQSSMSELPDMFVCNVDNGCTTIEGSEVVFPDPGNDVVYGQDLVAANPGPGFTTSGVSSSTTSAAGSGSGASATTSTSSNTGTSSPASVVASTTTSAVYVSSTDTVSSSTSTASATQISVTTPAQFYTTSNASTLEPTTSTPPYPFSNGTTTSTGFFLSGTGLPSTTGFLIVVTGGPVSFSATSASSSSSSSLSSASSSGSSSTLSSSTSSSTSSSSSSTSSSTSTSSDSSSSASAFTTTSGSTSTMSTIGPISTSSSTFSSRRSDLNIVIDIFLHAHQLLFIDDQQHYHLNTLEFEFESEFVLVYINVYHHYDSILDDVALVYGHDNASFFFVIIVVVVVVIFKSSFNNSLDLDGVVYGHHDYNSIVDDIGFFHDHHDHASVFNNDNYNDTTFDHDDVIYSYHRHVHDHNNARFFVFVFVFVFLVFNKFSFNNTCDLDDLDGDDDVCVYVCNGISSTDGLHAGHVLVQLDLDILPVRVHELHDDDLRLHGFRGRRNAVRRWVHHTRERRPVHAQRSDLLQRHQRLLHVRPGWVDRHGSRRSRDGL</sequence>
<evidence type="ECO:0000313" key="5">
    <source>
        <dbReference type="Proteomes" id="UP000053328"/>
    </source>
</evidence>
<feature type="transmembrane region" description="Helical" evidence="2">
    <location>
        <begin position="513"/>
        <end position="532"/>
    </location>
</feature>
<keyword evidence="2" id="KW-0812">Transmembrane</keyword>
<gene>
    <name evidence="4" type="ORF">PV08_08042</name>
</gene>
<keyword evidence="2" id="KW-1133">Transmembrane helix</keyword>
<evidence type="ECO:0008006" key="6">
    <source>
        <dbReference type="Google" id="ProtNLM"/>
    </source>
</evidence>
<evidence type="ECO:0000256" key="2">
    <source>
        <dbReference type="SAM" id="Phobius"/>
    </source>
</evidence>
<evidence type="ECO:0000313" key="4">
    <source>
        <dbReference type="EMBL" id="KIW12855.1"/>
    </source>
</evidence>
<feature type="signal peptide" evidence="3">
    <location>
        <begin position="1"/>
        <end position="24"/>
    </location>
</feature>
<dbReference type="OrthoDB" id="2342176at2759"/>
<dbReference type="HOGENOM" id="CLU_379481_0_0_1"/>
<accession>A0A0D2B2L7</accession>
<dbReference type="GeneID" id="27335125"/>
<keyword evidence="2" id="KW-0472">Membrane</keyword>
<feature type="region of interest" description="Disordered" evidence="1">
    <location>
        <begin position="239"/>
        <end position="272"/>
    </location>
</feature>